<reference evidence="3" key="1">
    <citation type="submission" date="2012-11" db="EMBL/GenBank/DDBJ databases">
        <authorList>
            <person name="Lucero-Rivera Y.E."/>
            <person name="Tovar-Ramirez D."/>
        </authorList>
    </citation>
    <scope>NUCLEOTIDE SEQUENCE [LARGE SCALE GENOMIC DNA]</scope>
    <source>
        <strain evidence="3">Araruama</strain>
    </source>
</reference>
<organism evidence="2 3">
    <name type="scientific">Candidatus Magnetoglobus multicellularis str. Araruama</name>
    <dbReference type="NCBI Taxonomy" id="890399"/>
    <lineage>
        <taxon>Bacteria</taxon>
        <taxon>Pseudomonadati</taxon>
        <taxon>Thermodesulfobacteriota</taxon>
        <taxon>Desulfobacteria</taxon>
        <taxon>Desulfobacterales</taxon>
        <taxon>Desulfobacteraceae</taxon>
        <taxon>Candidatus Magnetoglobus</taxon>
    </lineage>
</organism>
<dbReference type="NCBIfam" id="TIGR01444">
    <property type="entry name" value="fkbM_fam"/>
    <property type="match status" value="1"/>
</dbReference>
<keyword evidence="2" id="KW-0489">Methyltransferase</keyword>
<keyword evidence="2" id="KW-0808">Transferase</keyword>
<feature type="domain" description="Methyltransferase FkbM" evidence="1">
    <location>
        <begin position="91"/>
        <end position="230"/>
    </location>
</feature>
<dbReference type="PANTHER" id="PTHR34203">
    <property type="entry name" value="METHYLTRANSFERASE, FKBM FAMILY PROTEIN"/>
    <property type="match status" value="1"/>
</dbReference>
<dbReference type="GO" id="GO:0032259">
    <property type="term" value="P:methylation"/>
    <property type="evidence" value="ECO:0007669"/>
    <property type="project" value="UniProtKB-KW"/>
</dbReference>
<evidence type="ECO:0000313" key="2">
    <source>
        <dbReference type="EMBL" id="ETR74628.1"/>
    </source>
</evidence>
<comment type="caution">
    <text evidence="2">The sequence shown here is derived from an EMBL/GenBank/DDBJ whole genome shotgun (WGS) entry which is preliminary data.</text>
</comment>
<dbReference type="Proteomes" id="UP000189670">
    <property type="component" value="Unassembled WGS sequence"/>
</dbReference>
<accession>A0A1V1PIM7</accession>
<dbReference type="Gene3D" id="3.40.50.150">
    <property type="entry name" value="Vaccinia Virus protein VP39"/>
    <property type="match status" value="1"/>
</dbReference>
<evidence type="ECO:0000313" key="3">
    <source>
        <dbReference type="Proteomes" id="UP000189670"/>
    </source>
</evidence>
<dbReference type="AlphaFoldDB" id="A0A1V1PIM7"/>
<sequence>MFLANLLKSNWYKPVIPRKWLRFLYRSEILESNNDMSLPFEIDFFGMKYSGNINNVIDFHCFFYGAFEKGQLFFWRDIAESLFKNKGTFVDIGANVGQHSIYMSKKASIVHAFEPYEVVCKKITEKIQLNGLTNIVVHNVGIGDKDALMPFHKPTGNNLGVGTFVGQHDYSETTSDYQLPVVSGDDYFKGIISQEVNMIKIDVEGFEKHVIIGLNKTITEHRPIIVFELGLGLDCSFSSNSELIDSFPSDYLFLFLTYGISLETKINEKMAIFVKKVFIN</sequence>
<dbReference type="SUPFAM" id="SSF53335">
    <property type="entry name" value="S-adenosyl-L-methionine-dependent methyltransferases"/>
    <property type="match status" value="1"/>
</dbReference>
<gene>
    <name evidence="2" type="ORF">OMM_06219</name>
</gene>
<dbReference type="Pfam" id="PF05050">
    <property type="entry name" value="Methyltransf_21"/>
    <property type="match status" value="1"/>
</dbReference>
<name>A0A1V1PIM7_9BACT</name>
<dbReference type="GO" id="GO:0008168">
    <property type="term" value="F:methyltransferase activity"/>
    <property type="evidence" value="ECO:0007669"/>
    <property type="project" value="UniProtKB-KW"/>
</dbReference>
<proteinExistence type="predicted"/>
<dbReference type="InterPro" id="IPR029063">
    <property type="entry name" value="SAM-dependent_MTases_sf"/>
</dbReference>
<dbReference type="EMBL" id="ATBP01000002">
    <property type="protein sequence ID" value="ETR74628.1"/>
    <property type="molecule type" value="Genomic_DNA"/>
</dbReference>
<dbReference type="PANTHER" id="PTHR34203:SF15">
    <property type="entry name" value="SLL1173 PROTEIN"/>
    <property type="match status" value="1"/>
</dbReference>
<evidence type="ECO:0000259" key="1">
    <source>
        <dbReference type="Pfam" id="PF05050"/>
    </source>
</evidence>
<dbReference type="InterPro" id="IPR052514">
    <property type="entry name" value="SAM-dependent_MTase"/>
</dbReference>
<dbReference type="InterPro" id="IPR006342">
    <property type="entry name" value="FkbM_mtfrase"/>
</dbReference>
<protein>
    <submittedName>
        <fullName evidence="2">Methyltransferase FkbM</fullName>
    </submittedName>
</protein>